<feature type="compositionally biased region" description="Basic and acidic residues" evidence="1">
    <location>
        <begin position="49"/>
        <end position="64"/>
    </location>
</feature>
<dbReference type="EMBL" id="JBDJPC010000037">
    <property type="protein sequence ID" value="KAL1487520.1"/>
    <property type="molecule type" value="Genomic_DNA"/>
</dbReference>
<feature type="compositionally biased region" description="Polar residues" evidence="1">
    <location>
        <begin position="1"/>
        <end position="12"/>
    </location>
</feature>
<accession>A0ABD1DYV2</accession>
<protein>
    <recommendedName>
        <fullName evidence="4">Zinc finger PHD-type domain-containing protein</fullName>
    </recommendedName>
</protein>
<dbReference type="SUPFAM" id="SSF57903">
    <property type="entry name" value="FYVE/PHD zinc finger"/>
    <property type="match status" value="1"/>
</dbReference>
<dbReference type="AlphaFoldDB" id="A0ABD1DYV2"/>
<evidence type="ECO:0000313" key="2">
    <source>
        <dbReference type="EMBL" id="KAL1487520.1"/>
    </source>
</evidence>
<dbReference type="InterPro" id="IPR011011">
    <property type="entry name" value="Znf_FYVE_PHD"/>
</dbReference>
<evidence type="ECO:0008006" key="4">
    <source>
        <dbReference type="Google" id="ProtNLM"/>
    </source>
</evidence>
<evidence type="ECO:0000313" key="3">
    <source>
        <dbReference type="Proteomes" id="UP001566132"/>
    </source>
</evidence>
<feature type="compositionally biased region" description="Polar residues" evidence="1">
    <location>
        <begin position="86"/>
        <end position="100"/>
    </location>
</feature>
<proteinExistence type="predicted"/>
<feature type="compositionally biased region" description="Basic residues" evidence="1">
    <location>
        <begin position="65"/>
        <end position="78"/>
    </location>
</feature>
<feature type="region of interest" description="Disordered" evidence="1">
    <location>
        <begin position="1"/>
        <end position="128"/>
    </location>
</feature>
<comment type="caution">
    <text evidence="2">The sequence shown here is derived from an EMBL/GenBank/DDBJ whole genome shotgun (WGS) entry which is preliminary data.</text>
</comment>
<gene>
    <name evidence="2" type="ORF">ABEB36_015810</name>
</gene>
<dbReference type="Proteomes" id="UP001566132">
    <property type="component" value="Unassembled WGS sequence"/>
</dbReference>
<reference evidence="2 3" key="1">
    <citation type="submission" date="2024-05" db="EMBL/GenBank/DDBJ databases">
        <title>Genetic variation in Jamaican populations of the coffee berry borer (Hypothenemus hampei).</title>
        <authorList>
            <person name="Errbii M."/>
            <person name="Myrie A."/>
        </authorList>
    </citation>
    <scope>NUCLEOTIDE SEQUENCE [LARGE SCALE GENOMIC DNA]</scope>
    <source>
        <strain evidence="2">JA-Hopewell-2020-01-JO</strain>
        <tissue evidence="2">Whole body</tissue>
    </source>
</reference>
<keyword evidence="3" id="KW-1185">Reference proteome</keyword>
<evidence type="ECO:0000256" key="1">
    <source>
        <dbReference type="SAM" id="MobiDB-lite"/>
    </source>
</evidence>
<sequence length="179" mass="20100">MQQPQEVQNTAHQIHVHPNDIHPVSIVSKKKGTRGRPSGKALVVTTTANKEELEQNLKRKEIKEKKKKTKKSKTVKRQVHLDEAGCSSSSSQKRQNVKTFSSSSEESADFSVYDQSSDDDEMFPLQASPENDPNCLFCVEKYSSSRSAEIWIQCAMCKGWAHEACAGPECDVYICDFCK</sequence>
<organism evidence="2 3">
    <name type="scientific">Hypothenemus hampei</name>
    <name type="common">Coffee berry borer</name>
    <dbReference type="NCBI Taxonomy" id="57062"/>
    <lineage>
        <taxon>Eukaryota</taxon>
        <taxon>Metazoa</taxon>
        <taxon>Ecdysozoa</taxon>
        <taxon>Arthropoda</taxon>
        <taxon>Hexapoda</taxon>
        <taxon>Insecta</taxon>
        <taxon>Pterygota</taxon>
        <taxon>Neoptera</taxon>
        <taxon>Endopterygota</taxon>
        <taxon>Coleoptera</taxon>
        <taxon>Polyphaga</taxon>
        <taxon>Cucujiformia</taxon>
        <taxon>Curculionidae</taxon>
        <taxon>Scolytinae</taxon>
        <taxon>Hypothenemus</taxon>
    </lineage>
</organism>
<name>A0ABD1DYV2_HYPHA</name>